<dbReference type="Pfam" id="PF13409">
    <property type="entry name" value="GST_N_2"/>
    <property type="match status" value="1"/>
</dbReference>
<dbReference type="Gene3D" id="3.40.30.10">
    <property type="entry name" value="Glutaredoxin"/>
    <property type="match status" value="1"/>
</dbReference>
<accession>A0ABQ9NLT1</accession>
<gene>
    <name evidence="2" type="ORF">H2201_007385</name>
</gene>
<dbReference type="InterPro" id="IPR004045">
    <property type="entry name" value="Glutathione_S-Trfase_N"/>
</dbReference>
<dbReference type="InterPro" id="IPR036249">
    <property type="entry name" value="Thioredoxin-like_sf"/>
</dbReference>
<protein>
    <recommendedName>
        <fullName evidence="1">GST N-terminal domain-containing protein</fullName>
    </recommendedName>
</protein>
<organism evidence="2 3">
    <name type="scientific">Coniosporium apollinis</name>
    <dbReference type="NCBI Taxonomy" id="61459"/>
    <lineage>
        <taxon>Eukaryota</taxon>
        <taxon>Fungi</taxon>
        <taxon>Dikarya</taxon>
        <taxon>Ascomycota</taxon>
        <taxon>Pezizomycotina</taxon>
        <taxon>Dothideomycetes</taxon>
        <taxon>Dothideomycetes incertae sedis</taxon>
        <taxon>Coniosporium</taxon>
    </lineage>
</organism>
<sequence>MPSRPYLLYVYPWMPYPRRVLIYLREKCIPSSLVTVVLVSDPQLGSKAPPQYPPKPPGSLPILAIPCEDDSGNSPSFIYIRQSLAIINYLDELCDAGASGFPLSRYSMRGADPLTRARHNELLALADECTVAWNPVRMFGSGAGTMSIPGAAKEMVRWVYRSLATIESWWKEEDRDMAPLRQGGEGKLTIAEIVLYQFLEFVRDCYGRDVTKEGELGKDVYGREGVEGFPKLGEFFVAFGTRESARRDPEKGEVAGKEVLVRMRTWAEGSL</sequence>
<name>A0ABQ9NLT1_9PEZI</name>
<dbReference type="Gene3D" id="1.20.1050.10">
    <property type="match status" value="1"/>
</dbReference>
<dbReference type="SUPFAM" id="SSF52833">
    <property type="entry name" value="Thioredoxin-like"/>
    <property type="match status" value="1"/>
</dbReference>
<dbReference type="PROSITE" id="PS50404">
    <property type="entry name" value="GST_NTER"/>
    <property type="match status" value="1"/>
</dbReference>
<comment type="caution">
    <text evidence="2">The sequence shown here is derived from an EMBL/GenBank/DDBJ whole genome shotgun (WGS) entry which is preliminary data.</text>
</comment>
<reference evidence="2" key="1">
    <citation type="submission" date="2022-10" db="EMBL/GenBank/DDBJ databases">
        <title>Culturing micro-colonial fungi from biological soil crusts in the Mojave desert and describing Neophaeococcomyces mojavensis, and introducing the new genera and species Taxawa tesnikishii.</title>
        <authorList>
            <person name="Kurbessoian T."/>
            <person name="Stajich J.E."/>
        </authorList>
    </citation>
    <scope>NUCLEOTIDE SEQUENCE</scope>
    <source>
        <strain evidence="2">TK_1</strain>
    </source>
</reference>
<evidence type="ECO:0000313" key="2">
    <source>
        <dbReference type="EMBL" id="KAJ9659360.1"/>
    </source>
</evidence>
<feature type="domain" description="GST N-terminal" evidence="1">
    <location>
        <begin position="4"/>
        <end position="98"/>
    </location>
</feature>
<dbReference type="Proteomes" id="UP001172684">
    <property type="component" value="Unassembled WGS sequence"/>
</dbReference>
<keyword evidence="3" id="KW-1185">Reference proteome</keyword>
<proteinExistence type="predicted"/>
<evidence type="ECO:0000313" key="3">
    <source>
        <dbReference type="Proteomes" id="UP001172684"/>
    </source>
</evidence>
<evidence type="ECO:0000259" key="1">
    <source>
        <dbReference type="PROSITE" id="PS50404"/>
    </source>
</evidence>
<dbReference type="EMBL" id="JAPDRL010000076">
    <property type="protein sequence ID" value="KAJ9659360.1"/>
    <property type="molecule type" value="Genomic_DNA"/>
</dbReference>